<name>A4RZY6_OSTLU</name>
<dbReference type="HOGENOM" id="CLU_117356_0_0_1"/>
<dbReference type="AlphaFoldDB" id="A4RZY6"/>
<evidence type="ECO:0000256" key="1">
    <source>
        <dbReference type="SAM" id="Coils"/>
    </source>
</evidence>
<feature type="region of interest" description="Disordered" evidence="2">
    <location>
        <begin position="22"/>
        <end position="52"/>
    </location>
</feature>
<keyword evidence="4" id="KW-1185">Reference proteome</keyword>
<proteinExistence type="predicted"/>
<accession>A4RZY6</accession>
<keyword evidence="1" id="KW-0175">Coiled coil</keyword>
<dbReference type="Gramene" id="ABO97174">
    <property type="protein sequence ID" value="ABO97174"/>
    <property type="gene ID" value="OSTLU_32557"/>
</dbReference>
<dbReference type="EMBL" id="CP000587">
    <property type="protein sequence ID" value="ABO97174.1"/>
    <property type="molecule type" value="Genomic_DNA"/>
</dbReference>
<feature type="coiled-coil region" evidence="1">
    <location>
        <begin position="70"/>
        <end position="110"/>
    </location>
</feature>
<dbReference type="RefSeq" id="XP_001418881.1">
    <property type="nucleotide sequence ID" value="XM_001418844.1"/>
</dbReference>
<dbReference type="GeneID" id="5002862"/>
<dbReference type="KEGG" id="olu:OSTLU_32557"/>
<dbReference type="OrthoDB" id="10558499at2759"/>
<gene>
    <name evidence="3" type="ORF">OSTLU_32557</name>
</gene>
<dbReference type="Proteomes" id="UP000001568">
    <property type="component" value="Chromosome 7"/>
</dbReference>
<organism evidence="3 4">
    <name type="scientific">Ostreococcus lucimarinus (strain CCE9901)</name>
    <dbReference type="NCBI Taxonomy" id="436017"/>
    <lineage>
        <taxon>Eukaryota</taxon>
        <taxon>Viridiplantae</taxon>
        <taxon>Chlorophyta</taxon>
        <taxon>Mamiellophyceae</taxon>
        <taxon>Mamiellales</taxon>
        <taxon>Bathycoccaceae</taxon>
        <taxon>Ostreococcus</taxon>
    </lineage>
</organism>
<evidence type="ECO:0000313" key="4">
    <source>
        <dbReference type="Proteomes" id="UP000001568"/>
    </source>
</evidence>
<protein>
    <submittedName>
        <fullName evidence="3">Uncharacterized protein</fullName>
    </submittedName>
</protein>
<evidence type="ECO:0000256" key="2">
    <source>
        <dbReference type="SAM" id="MobiDB-lite"/>
    </source>
</evidence>
<sequence length="187" mass="21310">MFRGRARALTARVERAIAAIATPATTSRSGGAREATRRLASTTAREDDGGRDDDWLAARKRWKAEVNEMRKAWRREFDEKSAEKAKAEEVARAEVAEAKAERLAEKARARAARAGASARTLEELKREKDRKMRVIAGRRYQRAHAMSLRRQAREVDLLKQSRDWIDTPEALEASIERAMAHPERLFK</sequence>
<reference evidence="3 4" key="1">
    <citation type="journal article" date="2007" name="Proc. Natl. Acad. Sci. U.S.A.">
        <title>The tiny eukaryote Ostreococcus provides genomic insights into the paradox of plankton speciation.</title>
        <authorList>
            <person name="Palenik B."/>
            <person name="Grimwood J."/>
            <person name="Aerts A."/>
            <person name="Rouze P."/>
            <person name="Salamov A."/>
            <person name="Putnam N."/>
            <person name="Dupont C."/>
            <person name="Jorgensen R."/>
            <person name="Derelle E."/>
            <person name="Rombauts S."/>
            <person name="Zhou K."/>
            <person name="Otillar R."/>
            <person name="Merchant S.S."/>
            <person name="Podell S."/>
            <person name="Gaasterland T."/>
            <person name="Napoli C."/>
            <person name="Gendler K."/>
            <person name="Manuell A."/>
            <person name="Tai V."/>
            <person name="Vallon O."/>
            <person name="Piganeau G."/>
            <person name="Jancek S."/>
            <person name="Heijde M."/>
            <person name="Jabbari K."/>
            <person name="Bowler C."/>
            <person name="Lohr M."/>
            <person name="Robbens S."/>
            <person name="Werner G."/>
            <person name="Dubchak I."/>
            <person name="Pazour G.J."/>
            <person name="Ren Q."/>
            <person name="Paulsen I."/>
            <person name="Delwiche C."/>
            <person name="Schmutz J."/>
            <person name="Rokhsar D."/>
            <person name="Van de Peer Y."/>
            <person name="Moreau H."/>
            <person name="Grigoriev I.V."/>
        </authorList>
    </citation>
    <scope>NUCLEOTIDE SEQUENCE [LARGE SCALE GENOMIC DNA]</scope>
    <source>
        <strain evidence="3 4">CCE9901</strain>
    </source>
</reference>
<dbReference type="OMA" id="TMEVETA"/>
<evidence type="ECO:0000313" key="3">
    <source>
        <dbReference type="EMBL" id="ABO97174.1"/>
    </source>
</evidence>